<keyword evidence="1" id="KW-1133">Transmembrane helix</keyword>
<feature type="transmembrane region" description="Helical" evidence="1">
    <location>
        <begin position="389"/>
        <end position="410"/>
    </location>
</feature>
<feature type="transmembrane region" description="Helical" evidence="1">
    <location>
        <begin position="533"/>
        <end position="551"/>
    </location>
</feature>
<proteinExistence type="predicted"/>
<feature type="transmembrane region" description="Helical" evidence="1">
    <location>
        <begin position="608"/>
        <end position="627"/>
    </location>
</feature>
<accession>A0ABY6HN57</accession>
<keyword evidence="1" id="KW-0472">Membrane</keyword>
<feature type="transmembrane region" description="Helical" evidence="1">
    <location>
        <begin position="448"/>
        <end position="465"/>
    </location>
</feature>
<keyword evidence="3" id="KW-1185">Reference proteome</keyword>
<gene>
    <name evidence="2" type="ORF">NEF87_001233</name>
</gene>
<reference evidence="2" key="1">
    <citation type="submission" date="2022-09" db="EMBL/GenBank/DDBJ databases">
        <title>Actin cytoskeleton and complex cell architecture in an #Asgard archaeon.</title>
        <authorList>
            <person name="Ponce Toledo R.I."/>
            <person name="Schleper C."/>
            <person name="Rodrigues Oliveira T."/>
            <person name="Wollweber F."/>
            <person name="Xu J."/>
            <person name="Rittmann S."/>
            <person name="Klingl A."/>
            <person name="Pilhofer M."/>
        </authorList>
    </citation>
    <scope>NUCLEOTIDE SEQUENCE</scope>
    <source>
        <strain evidence="2">B-35</strain>
    </source>
</reference>
<feature type="transmembrane region" description="Helical" evidence="1">
    <location>
        <begin position="643"/>
        <end position="662"/>
    </location>
</feature>
<dbReference type="Proteomes" id="UP001208689">
    <property type="component" value="Chromosome"/>
</dbReference>
<evidence type="ECO:0000313" key="2">
    <source>
        <dbReference type="EMBL" id="UYP44948.1"/>
    </source>
</evidence>
<sequence length="774" mass="91473">MDNDLKTPNSLIRKLCISFIICATICLYFLYFFKLNHLEHFRSNGFIISIFSYIWISLALFFISEKEFLKKKIITYFLNTKHIFSSISVIILIYCNLFTSFIISRDIANFSHWIYSSMFLISFFMLEFGTFCHYFNIKEKLVFSKLTRMFLFWFLVILFSAIGIIQLYITSIYKFIFLVFESIICSFLFLKYRPKSNNDLKDGLTKNEVVNDLLNKSCLNIPDSYGLFNFLALRESLKMNSKLIIRTIFLVGIFVFAYINAIDFSFELRGYGAFFSLIFLTLTQLIYILNRNDILNEKETLNFFYLFIVFCNIIAWFFGIDVMGTFSHRMDDYIFSFLIGIFIFHILFKMESTLSIPGILIESNSLVKSFICGIKESFKDLKEKLGNRISIIILFPSLFILMVIVVGLIIPSILFLLVSVFIIVGMIFLKIIGFNWKLENDVRNIIKHYIQTAVYSFFLTFYLYFEVIIYRSYLLSSIRFTVVLIFILLAFNVKSKLKIDIRLLILMIPLISFGFMGIFYWLTYNYSNFDYTLFFFAMIISLVLIKFVLSLEKPVILQSNSQKLIFFNSTKFLIKIVGRILFFGVIVNINFIQFVVESYLYDLTGNNIFNFIALWILWELGYYYYICKFYQLKFKKKKLDDRIFIVCFILSLFSLLTNISVLETIDFISSINNWDLMIIPAIINFITILLLELRRARFFLINQDKKASKNEYFCSYCKKPIYSVRASVDSESNVIICNFCGKEIQIEEFRDFNEEELRKEHEKILNDIQSSKNV</sequence>
<feature type="transmembrane region" description="Helical" evidence="1">
    <location>
        <begin position="268"/>
        <end position="289"/>
    </location>
</feature>
<feature type="transmembrane region" description="Helical" evidence="1">
    <location>
        <begin position="503"/>
        <end position="521"/>
    </location>
</feature>
<evidence type="ECO:0000256" key="1">
    <source>
        <dbReference type="SAM" id="Phobius"/>
    </source>
</evidence>
<feature type="transmembrane region" description="Helical" evidence="1">
    <location>
        <begin position="332"/>
        <end position="348"/>
    </location>
</feature>
<feature type="transmembrane region" description="Helical" evidence="1">
    <location>
        <begin position="572"/>
        <end position="596"/>
    </location>
</feature>
<feature type="transmembrane region" description="Helical" evidence="1">
    <location>
        <begin position="416"/>
        <end position="436"/>
    </location>
</feature>
<feature type="transmembrane region" description="Helical" evidence="1">
    <location>
        <begin position="674"/>
        <end position="693"/>
    </location>
</feature>
<protein>
    <submittedName>
        <fullName evidence="2">Uncharacterized protein</fullName>
    </submittedName>
</protein>
<feature type="transmembrane region" description="Helical" evidence="1">
    <location>
        <begin position="149"/>
        <end position="169"/>
    </location>
</feature>
<feature type="transmembrane region" description="Helical" evidence="1">
    <location>
        <begin position="45"/>
        <end position="63"/>
    </location>
</feature>
<feature type="transmembrane region" description="Helical" evidence="1">
    <location>
        <begin position="83"/>
        <end position="103"/>
    </location>
</feature>
<keyword evidence="1" id="KW-0812">Transmembrane</keyword>
<feature type="transmembrane region" description="Helical" evidence="1">
    <location>
        <begin position="12"/>
        <end position="33"/>
    </location>
</feature>
<feature type="transmembrane region" description="Helical" evidence="1">
    <location>
        <begin position="243"/>
        <end position="262"/>
    </location>
</feature>
<feature type="transmembrane region" description="Helical" evidence="1">
    <location>
        <begin position="115"/>
        <end position="137"/>
    </location>
</feature>
<feature type="transmembrane region" description="Helical" evidence="1">
    <location>
        <begin position="175"/>
        <end position="192"/>
    </location>
</feature>
<evidence type="ECO:0000313" key="3">
    <source>
        <dbReference type="Proteomes" id="UP001208689"/>
    </source>
</evidence>
<dbReference type="EMBL" id="CP104013">
    <property type="protein sequence ID" value="UYP44948.1"/>
    <property type="molecule type" value="Genomic_DNA"/>
</dbReference>
<name>A0ABY6HN57_9ARCH</name>
<feature type="transmembrane region" description="Helical" evidence="1">
    <location>
        <begin position="301"/>
        <end position="320"/>
    </location>
</feature>
<organism evidence="2 3">
    <name type="scientific">Candidatus Lokiarchaeum ossiferum</name>
    <dbReference type="NCBI Taxonomy" id="2951803"/>
    <lineage>
        <taxon>Archaea</taxon>
        <taxon>Promethearchaeati</taxon>
        <taxon>Promethearchaeota</taxon>
        <taxon>Promethearchaeia</taxon>
        <taxon>Promethearchaeales</taxon>
        <taxon>Promethearchaeaceae</taxon>
        <taxon>Candidatus Lokiarchaeum</taxon>
    </lineage>
</organism>
<feature type="transmembrane region" description="Helical" evidence="1">
    <location>
        <begin position="471"/>
        <end position="491"/>
    </location>
</feature>